<evidence type="ECO:0000256" key="1">
    <source>
        <dbReference type="SAM" id="Phobius"/>
    </source>
</evidence>
<accession>A0ABZ0S397</accession>
<feature type="transmembrane region" description="Helical" evidence="1">
    <location>
        <begin position="30"/>
        <end position="55"/>
    </location>
</feature>
<dbReference type="Proteomes" id="UP001322664">
    <property type="component" value="Chromosome"/>
</dbReference>
<keyword evidence="1" id="KW-0472">Membrane</keyword>
<reference evidence="2 3" key="1">
    <citation type="submission" date="2023-09" db="EMBL/GenBank/DDBJ databases">
        <authorList>
            <person name="Page C.A."/>
            <person name="Perez-Diaz I.M."/>
        </authorList>
    </citation>
    <scope>NUCLEOTIDE SEQUENCE [LARGE SCALE GENOMIC DNA]</scope>
    <source>
        <strain evidence="2 3">Ll15</strain>
    </source>
</reference>
<sequence length="121" mass="13518">MLNRKLAAAFFTTVICYFVVPLFFNDFQNAYFTIGLAVSIVAAPILFVVGVLASIAIEAISKNKNILFLYIKHLICGLICVALLLLLERDTGSLLIYVLTAFTYVSIFFINDCIIKLKFSH</sequence>
<feature type="transmembrane region" description="Helical" evidence="1">
    <location>
        <begin position="67"/>
        <end position="87"/>
    </location>
</feature>
<gene>
    <name evidence="2" type="ORF">R6U77_07675</name>
</gene>
<keyword evidence="1" id="KW-0812">Transmembrane</keyword>
<evidence type="ECO:0000313" key="3">
    <source>
        <dbReference type="Proteomes" id="UP001322664"/>
    </source>
</evidence>
<dbReference type="EMBL" id="CP137624">
    <property type="protein sequence ID" value="WPK13548.1"/>
    <property type="molecule type" value="Genomic_DNA"/>
</dbReference>
<organism evidence="2 3">
    <name type="scientific">Lysinibacillus louembei</name>
    <dbReference type="NCBI Taxonomy" id="1470088"/>
    <lineage>
        <taxon>Bacteria</taxon>
        <taxon>Bacillati</taxon>
        <taxon>Bacillota</taxon>
        <taxon>Bacilli</taxon>
        <taxon>Bacillales</taxon>
        <taxon>Bacillaceae</taxon>
        <taxon>Lysinibacillus</taxon>
    </lineage>
</organism>
<proteinExistence type="predicted"/>
<dbReference type="RefSeq" id="WP_319838038.1">
    <property type="nucleotide sequence ID" value="NZ_CP137624.1"/>
</dbReference>
<keyword evidence="1" id="KW-1133">Transmembrane helix</keyword>
<keyword evidence="3" id="KW-1185">Reference proteome</keyword>
<feature type="transmembrane region" description="Helical" evidence="1">
    <location>
        <begin position="93"/>
        <end position="115"/>
    </location>
</feature>
<name>A0ABZ0S397_9BACI</name>
<evidence type="ECO:0000313" key="2">
    <source>
        <dbReference type="EMBL" id="WPK13548.1"/>
    </source>
</evidence>
<feature type="transmembrane region" description="Helical" evidence="1">
    <location>
        <begin position="7"/>
        <end position="24"/>
    </location>
</feature>
<protein>
    <submittedName>
        <fullName evidence="2">Uncharacterized protein</fullName>
    </submittedName>
</protein>